<dbReference type="PROSITE" id="PS00211">
    <property type="entry name" value="ABC_TRANSPORTER_1"/>
    <property type="match status" value="1"/>
</dbReference>
<protein>
    <submittedName>
        <fullName evidence="6">ABC transporter ATP-binding protein</fullName>
    </submittedName>
</protein>
<evidence type="ECO:0000313" key="6">
    <source>
        <dbReference type="EMBL" id="MBW7456489.1"/>
    </source>
</evidence>
<comment type="similarity">
    <text evidence="1">Belongs to the ABC transporter superfamily.</text>
</comment>
<evidence type="ECO:0000256" key="4">
    <source>
        <dbReference type="ARBA" id="ARBA00022840"/>
    </source>
</evidence>
<feature type="domain" description="ABC transporter" evidence="5">
    <location>
        <begin position="2"/>
        <end position="227"/>
    </location>
</feature>
<dbReference type="SMART" id="SM00382">
    <property type="entry name" value="AAA"/>
    <property type="match status" value="1"/>
</dbReference>
<evidence type="ECO:0000256" key="3">
    <source>
        <dbReference type="ARBA" id="ARBA00022741"/>
    </source>
</evidence>
<evidence type="ECO:0000259" key="5">
    <source>
        <dbReference type="PROSITE" id="PS50893"/>
    </source>
</evidence>
<accession>A0ABS7C6I1</accession>
<dbReference type="InterPro" id="IPR050763">
    <property type="entry name" value="ABC_transporter_ATP-binding"/>
</dbReference>
<dbReference type="InterPro" id="IPR017871">
    <property type="entry name" value="ABC_transporter-like_CS"/>
</dbReference>
<comment type="caution">
    <text evidence="6">The sequence shown here is derived from an EMBL/GenBank/DDBJ whole genome shotgun (WGS) entry which is preliminary data.</text>
</comment>
<proteinExistence type="inferred from homology"/>
<gene>
    <name evidence="6" type="ORF">K0U00_20850</name>
</gene>
<dbReference type="PROSITE" id="PS50893">
    <property type="entry name" value="ABC_TRANSPORTER_2"/>
    <property type="match status" value="1"/>
</dbReference>
<keyword evidence="2" id="KW-0813">Transport</keyword>
<dbReference type="PANTHER" id="PTHR42711">
    <property type="entry name" value="ABC TRANSPORTER ATP-BINDING PROTEIN"/>
    <property type="match status" value="1"/>
</dbReference>
<evidence type="ECO:0000313" key="7">
    <source>
        <dbReference type="Proteomes" id="UP001519887"/>
    </source>
</evidence>
<dbReference type="EMBL" id="JAHZIK010000591">
    <property type="protein sequence ID" value="MBW7456489.1"/>
    <property type="molecule type" value="Genomic_DNA"/>
</dbReference>
<reference evidence="6 7" key="1">
    <citation type="submission" date="2021-07" db="EMBL/GenBank/DDBJ databases">
        <title>Paenibacillus radiodurans sp. nov., isolated from the southeastern edge of Tengger Desert.</title>
        <authorList>
            <person name="Zhang G."/>
        </authorList>
    </citation>
    <scope>NUCLEOTIDE SEQUENCE [LARGE SCALE GENOMIC DNA]</scope>
    <source>
        <strain evidence="6 7">CCM 7311</strain>
    </source>
</reference>
<dbReference type="PANTHER" id="PTHR42711:SF5">
    <property type="entry name" value="ABC TRANSPORTER ATP-BINDING PROTEIN NATA"/>
    <property type="match status" value="1"/>
</dbReference>
<dbReference type="Pfam" id="PF00005">
    <property type="entry name" value="ABC_tran"/>
    <property type="match status" value="1"/>
</dbReference>
<keyword evidence="4 6" id="KW-0067">ATP-binding</keyword>
<dbReference type="InterPro" id="IPR003439">
    <property type="entry name" value="ABC_transporter-like_ATP-bd"/>
</dbReference>
<dbReference type="SUPFAM" id="SSF52540">
    <property type="entry name" value="P-loop containing nucleoside triphosphate hydrolases"/>
    <property type="match status" value="1"/>
</dbReference>
<dbReference type="CDD" id="cd03230">
    <property type="entry name" value="ABC_DR_subfamily_A"/>
    <property type="match status" value="1"/>
</dbReference>
<evidence type="ECO:0000256" key="2">
    <source>
        <dbReference type="ARBA" id="ARBA00022448"/>
    </source>
</evidence>
<organism evidence="6 7">
    <name type="scientific">Paenibacillus sepulcri</name>
    <dbReference type="NCBI Taxonomy" id="359917"/>
    <lineage>
        <taxon>Bacteria</taxon>
        <taxon>Bacillati</taxon>
        <taxon>Bacillota</taxon>
        <taxon>Bacilli</taxon>
        <taxon>Bacillales</taxon>
        <taxon>Paenibacillaceae</taxon>
        <taxon>Paenibacillus</taxon>
    </lineage>
</organism>
<dbReference type="GO" id="GO:0005524">
    <property type="term" value="F:ATP binding"/>
    <property type="evidence" value="ECO:0007669"/>
    <property type="project" value="UniProtKB-KW"/>
</dbReference>
<evidence type="ECO:0000256" key="1">
    <source>
        <dbReference type="ARBA" id="ARBA00005417"/>
    </source>
</evidence>
<dbReference type="InterPro" id="IPR027417">
    <property type="entry name" value="P-loop_NTPase"/>
</dbReference>
<keyword evidence="7" id="KW-1185">Reference proteome</keyword>
<dbReference type="InterPro" id="IPR003593">
    <property type="entry name" value="AAA+_ATPase"/>
</dbReference>
<dbReference type="RefSeq" id="WP_210046016.1">
    <property type="nucleotide sequence ID" value="NZ_JBHLVU010000007.1"/>
</dbReference>
<name>A0ABS7C6I1_9BACL</name>
<sequence>MLIVEGLTKVFANGKGIADVSFTVNRGEVFGFLGPNGAGKSTTIRHIMGFMKPERGKVSIKGLDTWTKQGVVQKLVGYLPGEIAFIEGMTGKDFLEFMSRMQRVNNSAKRSRLIERLQFDVNTPIRKMSKGMKQKVGIVAAFMHDPELIILDEPTSGLDPLMQQIFIELVLEEKAQGTTFLMSSHSFPEVERTCDRAAIIKDGRIIAVKNIHELQSMQRKLVEIVFEHEEDAGKFASAGNMPVESHDGRRITVAVQGNYNDLIQETAKYPVRSLDVKAQNLEDVFMHYYDRKECVR</sequence>
<keyword evidence="3" id="KW-0547">Nucleotide-binding</keyword>
<dbReference type="Proteomes" id="UP001519887">
    <property type="component" value="Unassembled WGS sequence"/>
</dbReference>
<dbReference type="Gene3D" id="3.40.50.300">
    <property type="entry name" value="P-loop containing nucleotide triphosphate hydrolases"/>
    <property type="match status" value="1"/>
</dbReference>